<evidence type="ECO:0000256" key="3">
    <source>
        <dbReference type="ARBA" id="ARBA00023002"/>
    </source>
</evidence>
<dbReference type="InterPro" id="IPR036291">
    <property type="entry name" value="NAD(P)-bd_dom_sf"/>
</dbReference>
<keyword evidence="2" id="KW-0521">NADP</keyword>
<dbReference type="SUPFAM" id="SSF51735">
    <property type="entry name" value="NAD(P)-binding Rossmann-fold domains"/>
    <property type="match status" value="1"/>
</dbReference>
<accession>A0A381Y7L4</accession>
<dbReference type="EMBL" id="UINC01017583">
    <property type="protein sequence ID" value="SVA73059.1"/>
    <property type="molecule type" value="Genomic_DNA"/>
</dbReference>
<evidence type="ECO:0000256" key="2">
    <source>
        <dbReference type="ARBA" id="ARBA00022857"/>
    </source>
</evidence>
<sequence>MKNVFITGASSGIGKALALAYAKRGYSVGLTARREDILQDVAQTCKKLGGTPFVYQLDVQDAEKCKSVADQFMADVGSIDIAIANAGIGGDDGLFSGDSNQINTILNTNILGVTNTLMPFIPAMKAQNSGALVCISSVASFMPLPFHGGYSSSKIAIRMIFDSWRPTLQKYMIKTVSICPGFVDTPIVKGPARRFPMKSAEDAAEQFLKVIDLGYSTYIYPWPYRILVLIVQLTPERFYNWLIKKMFGKPIT</sequence>
<dbReference type="PROSITE" id="PS00061">
    <property type="entry name" value="ADH_SHORT"/>
    <property type="match status" value="1"/>
</dbReference>
<dbReference type="AlphaFoldDB" id="A0A381Y7L4"/>
<dbReference type="GO" id="GO:0016491">
    <property type="term" value="F:oxidoreductase activity"/>
    <property type="evidence" value="ECO:0007669"/>
    <property type="project" value="UniProtKB-KW"/>
</dbReference>
<protein>
    <submittedName>
        <fullName evidence="4">Uncharacterized protein</fullName>
    </submittedName>
</protein>
<keyword evidence="3" id="KW-0560">Oxidoreductase</keyword>
<evidence type="ECO:0000313" key="4">
    <source>
        <dbReference type="EMBL" id="SVA73059.1"/>
    </source>
</evidence>
<dbReference type="InterPro" id="IPR002347">
    <property type="entry name" value="SDR_fam"/>
</dbReference>
<dbReference type="PANTHER" id="PTHR43391">
    <property type="entry name" value="RETINOL DEHYDROGENASE-RELATED"/>
    <property type="match status" value="1"/>
</dbReference>
<dbReference type="PANTHER" id="PTHR43391:SF14">
    <property type="entry name" value="DEHYDROGENASE_REDUCTASE SDR FAMILY PROTEIN 7-LIKE"/>
    <property type="match status" value="1"/>
</dbReference>
<gene>
    <name evidence="4" type="ORF">METZ01_LOCUS125913</name>
</gene>
<organism evidence="4">
    <name type="scientific">marine metagenome</name>
    <dbReference type="NCBI Taxonomy" id="408172"/>
    <lineage>
        <taxon>unclassified sequences</taxon>
        <taxon>metagenomes</taxon>
        <taxon>ecological metagenomes</taxon>
    </lineage>
</organism>
<dbReference type="Pfam" id="PF00106">
    <property type="entry name" value="adh_short"/>
    <property type="match status" value="1"/>
</dbReference>
<name>A0A381Y7L4_9ZZZZ</name>
<reference evidence="4" key="1">
    <citation type="submission" date="2018-05" db="EMBL/GenBank/DDBJ databases">
        <authorList>
            <person name="Lanie J.A."/>
            <person name="Ng W.-L."/>
            <person name="Kazmierczak K.M."/>
            <person name="Andrzejewski T.M."/>
            <person name="Davidsen T.M."/>
            <person name="Wayne K.J."/>
            <person name="Tettelin H."/>
            <person name="Glass J.I."/>
            <person name="Rusch D."/>
            <person name="Podicherti R."/>
            <person name="Tsui H.-C.T."/>
            <person name="Winkler M.E."/>
        </authorList>
    </citation>
    <scope>NUCLEOTIDE SEQUENCE</scope>
</reference>
<proteinExistence type="inferred from homology"/>
<comment type="similarity">
    <text evidence="1">Belongs to the short-chain dehydrogenases/reductases (SDR) family.</text>
</comment>
<dbReference type="PRINTS" id="PR00081">
    <property type="entry name" value="GDHRDH"/>
</dbReference>
<dbReference type="InterPro" id="IPR020904">
    <property type="entry name" value="Sc_DH/Rdtase_CS"/>
</dbReference>
<evidence type="ECO:0000256" key="1">
    <source>
        <dbReference type="ARBA" id="ARBA00006484"/>
    </source>
</evidence>
<dbReference type="Gene3D" id="3.40.50.720">
    <property type="entry name" value="NAD(P)-binding Rossmann-like Domain"/>
    <property type="match status" value="1"/>
</dbReference>